<protein>
    <submittedName>
        <fullName evidence="1">Aminotransferase class IV</fullName>
    </submittedName>
</protein>
<dbReference type="EMBL" id="BAABGT010000089">
    <property type="protein sequence ID" value="GAA4555025.1"/>
    <property type="molecule type" value="Genomic_DNA"/>
</dbReference>
<accession>A0ABP8RZY7</accession>
<dbReference type="RefSeq" id="WP_345424607.1">
    <property type="nucleotide sequence ID" value="NZ_BAABGT010000089.1"/>
</dbReference>
<keyword evidence="1" id="KW-0032">Aminotransferase</keyword>
<dbReference type="GO" id="GO:0008483">
    <property type="term" value="F:transaminase activity"/>
    <property type="evidence" value="ECO:0007669"/>
    <property type="project" value="UniProtKB-KW"/>
</dbReference>
<dbReference type="InterPro" id="IPR001544">
    <property type="entry name" value="Aminotrans_IV"/>
</dbReference>
<name>A0ABP8RZY7_9PSEU</name>
<evidence type="ECO:0000313" key="1">
    <source>
        <dbReference type="EMBL" id="GAA4555025.1"/>
    </source>
</evidence>
<dbReference type="InterPro" id="IPR043132">
    <property type="entry name" value="BCAT-like_C"/>
</dbReference>
<gene>
    <name evidence="1" type="ORF">GCM10023175_54550</name>
</gene>
<proteinExistence type="predicted"/>
<keyword evidence="2" id="KW-1185">Reference proteome</keyword>
<dbReference type="InterPro" id="IPR036038">
    <property type="entry name" value="Aminotransferase-like"/>
</dbReference>
<dbReference type="SUPFAM" id="SSF56752">
    <property type="entry name" value="D-aminoacid aminotransferase-like PLP-dependent enzymes"/>
    <property type="match status" value="1"/>
</dbReference>
<dbReference type="Pfam" id="PF01063">
    <property type="entry name" value="Aminotran_4"/>
    <property type="match status" value="1"/>
</dbReference>
<sequence length="264" mass="28970">MVRAGRLRWRSTVGWSDSACPLPEAALVVDSFLASEGGVRDLAEHEDRFRRGCRVLDLPVAGLDGFLAAARAELPPRGRWFPRFEAHADGALVFWVREAPAQGREVRLWNPQAPDPRRHPTVKGPDLALLADLRKQAAEWDADDALLTGAGGVVLEASHSALLWWRGEGLEVPDPALPLLPSVTARRLLRMARAGSVPVTARRCRPDELAGTEVWTVNALHGIRPVVGWRCGGPSLAEPDRARLERFRAHLALPGAPARHRPCR</sequence>
<reference evidence="2" key="1">
    <citation type="journal article" date="2019" name="Int. J. Syst. Evol. Microbiol.">
        <title>The Global Catalogue of Microorganisms (GCM) 10K type strain sequencing project: providing services to taxonomists for standard genome sequencing and annotation.</title>
        <authorList>
            <consortium name="The Broad Institute Genomics Platform"/>
            <consortium name="The Broad Institute Genome Sequencing Center for Infectious Disease"/>
            <person name="Wu L."/>
            <person name="Ma J."/>
        </authorList>
    </citation>
    <scope>NUCLEOTIDE SEQUENCE [LARGE SCALE GENOMIC DNA]</scope>
    <source>
        <strain evidence="2">JCM 17906</strain>
    </source>
</reference>
<evidence type="ECO:0000313" key="2">
    <source>
        <dbReference type="Proteomes" id="UP001501598"/>
    </source>
</evidence>
<dbReference type="Gene3D" id="3.20.10.10">
    <property type="entry name" value="D-amino Acid Aminotransferase, subunit A, domain 2"/>
    <property type="match status" value="1"/>
</dbReference>
<comment type="caution">
    <text evidence="1">The sequence shown here is derived from an EMBL/GenBank/DDBJ whole genome shotgun (WGS) entry which is preliminary data.</text>
</comment>
<organism evidence="1 2">
    <name type="scientific">Pseudonocardia xishanensis</name>
    <dbReference type="NCBI Taxonomy" id="630995"/>
    <lineage>
        <taxon>Bacteria</taxon>
        <taxon>Bacillati</taxon>
        <taxon>Actinomycetota</taxon>
        <taxon>Actinomycetes</taxon>
        <taxon>Pseudonocardiales</taxon>
        <taxon>Pseudonocardiaceae</taxon>
        <taxon>Pseudonocardia</taxon>
    </lineage>
</organism>
<dbReference type="Proteomes" id="UP001501598">
    <property type="component" value="Unassembled WGS sequence"/>
</dbReference>
<keyword evidence="1" id="KW-0808">Transferase</keyword>